<sequence>MSNIDMQSVLKAGGIGAGVAIVLGLLSLIPVIGPIIGFVFLCGGFLIPIASGTLYGYFAPGEEDTSTAAIGGALAGGASGILLSVFSALTSAISAGVSDGVGAGLAGGAISGTFGAICFGLLGFILGAVGGLIWPFIQKQMGSS</sequence>
<keyword evidence="1" id="KW-0472">Membrane</keyword>
<proteinExistence type="predicted"/>
<accession>A0A3B0UNK7</accession>
<gene>
    <name evidence="2" type="ORF">MNBD_CHLOROFLEXI01-4355</name>
</gene>
<feature type="transmembrane region" description="Helical" evidence="1">
    <location>
        <begin position="70"/>
        <end position="93"/>
    </location>
</feature>
<evidence type="ECO:0008006" key="3">
    <source>
        <dbReference type="Google" id="ProtNLM"/>
    </source>
</evidence>
<evidence type="ECO:0000313" key="2">
    <source>
        <dbReference type="EMBL" id="VAW29793.1"/>
    </source>
</evidence>
<reference evidence="2" key="1">
    <citation type="submission" date="2018-06" db="EMBL/GenBank/DDBJ databases">
        <authorList>
            <person name="Zhirakovskaya E."/>
        </authorList>
    </citation>
    <scope>NUCLEOTIDE SEQUENCE</scope>
</reference>
<dbReference type="EMBL" id="UOEU01000005">
    <property type="protein sequence ID" value="VAW29793.1"/>
    <property type="molecule type" value="Genomic_DNA"/>
</dbReference>
<keyword evidence="1" id="KW-1133">Transmembrane helix</keyword>
<dbReference type="AlphaFoldDB" id="A0A3B0UNK7"/>
<feature type="transmembrane region" description="Helical" evidence="1">
    <location>
        <begin position="113"/>
        <end position="137"/>
    </location>
</feature>
<feature type="transmembrane region" description="Helical" evidence="1">
    <location>
        <begin position="12"/>
        <end position="29"/>
    </location>
</feature>
<organism evidence="2">
    <name type="scientific">hydrothermal vent metagenome</name>
    <dbReference type="NCBI Taxonomy" id="652676"/>
    <lineage>
        <taxon>unclassified sequences</taxon>
        <taxon>metagenomes</taxon>
        <taxon>ecological metagenomes</taxon>
    </lineage>
</organism>
<name>A0A3B0UNK7_9ZZZZ</name>
<protein>
    <recommendedName>
        <fullName evidence="3">DUF5518 domain-containing protein</fullName>
    </recommendedName>
</protein>
<feature type="transmembrane region" description="Helical" evidence="1">
    <location>
        <begin position="35"/>
        <end position="58"/>
    </location>
</feature>
<evidence type="ECO:0000256" key="1">
    <source>
        <dbReference type="SAM" id="Phobius"/>
    </source>
</evidence>
<keyword evidence="1" id="KW-0812">Transmembrane</keyword>